<sequence>MVSGSEGRKWLVVVDTLRSVDWIGLGVELLILHGSVLRSETPRDIDLVAIVSDNVDEDDVALRIMEFVESRFGLEADVYIVKDPGDANCFLLWEALRNGVIVYQKSVGREKLVKAINICYDFMLSREKLGYTETLVKRVMRDAT</sequence>
<name>A0ABD4ZA06_9CREN</name>
<proteinExistence type="predicted"/>
<evidence type="ECO:0008006" key="3">
    <source>
        <dbReference type="Google" id="ProtNLM"/>
    </source>
</evidence>
<dbReference type="RefSeq" id="WP_285273913.1">
    <property type="nucleotide sequence ID" value="NZ_JASNVW010000003.1"/>
</dbReference>
<dbReference type="InterPro" id="IPR043519">
    <property type="entry name" value="NT_sf"/>
</dbReference>
<reference evidence="1 2" key="1">
    <citation type="submission" date="2023-05" db="EMBL/GenBank/DDBJ databases">
        <title>A new hyperthermophilic archaea 'Ignisphaera cupida' sp. nov. and description of the family 'Ignisphaeraceae' fam. nov.</title>
        <authorList>
            <person name="Podosokorskaya O.A."/>
            <person name="Elcheninov A.G."/>
            <person name="Klukina A."/>
            <person name="Merkel A.Y."/>
        </authorList>
    </citation>
    <scope>NUCLEOTIDE SEQUENCE [LARGE SCALE GENOMIC DNA]</scope>
    <source>
        <strain evidence="1 2">4213-co</strain>
    </source>
</reference>
<gene>
    <name evidence="1" type="ORF">QPL79_06090</name>
</gene>
<dbReference type="AlphaFoldDB" id="A0ABD4ZA06"/>
<evidence type="ECO:0000313" key="2">
    <source>
        <dbReference type="Proteomes" id="UP001529235"/>
    </source>
</evidence>
<dbReference type="Proteomes" id="UP001529235">
    <property type="component" value="Unassembled WGS sequence"/>
</dbReference>
<keyword evidence="2" id="KW-1185">Reference proteome</keyword>
<dbReference type="EMBL" id="JASNVW010000003">
    <property type="protein sequence ID" value="MDK6028928.1"/>
    <property type="molecule type" value="Genomic_DNA"/>
</dbReference>
<comment type="caution">
    <text evidence="1">The sequence shown here is derived from an EMBL/GenBank/DDBJ whole genome shotgun (WGS) entry which is preliminary data.</text>
</comment>
<protein>
    <recommendedName>
        <fullName evidence="3">Polymerase beta nucleotidyltransferase domain-containing protein</fullName>
    </recommendedName>
</protein>
<accession>A0ABD4ZA06</accession>
<evidence type="ECO:0000313" key="1">
    <source>
        <dbReference type="EMBL" id="MDK6028928.1"/>
    </source>
</evidence>
<dbReference type="SUPFAM" id="SSF81301">
    <property type="entry name" value="Nucleotidyltransferase"/>
    <property type="match status" value="1"/>
</dbReference>
<organism evidence="1 2">
    <name type="scientific">Ignisphaera cupida</name>
    <dbReference type="NCBI Taxonomy" id="3050454"/>
    <lineage>
        <taxon>Archaea</taxon>
        <taxon>Thermoproteota</taxon>
        <taxon>Thermoprotei</taxon>
        <taxon>Desulfurococcales</taxon>
        <taxon>Desulfurococcaceae</taxon>
        <taxon>Ignisphaera</taxon>
    </lineage>
</organism>